<proteinExistence type="predicted"/>
<accession>A0A6P7GL86</accession>
<organism evidence="1">
    <name type="scientific">Diabrotica virgifera virgifera</name>
    <name type="common">western corn rootworm</name>
    <dbReference type="NCBI Taxonomy" id="50390"/>
    <lineage>
        <taxon>Eukaryota</taxon>
        <taxon>Metazoa</taxon>
        <taxon>Ecdysozoa</taxon>
        <taxon>Arthropoda</taxon>
        <taxon>Hexapoda</taxon>
        <taxon>Insecta</taxon>
        <taxon>Pterygota</taxon>
        <taxon>Neoptera</taxon>
        <taxon>Endopterygota</taxon>
        <taxon>Coleoptera</taxon>
        <taxon>Polyphaga</taxon>
        <taxon>Cucujiformia</taxon>
        <taxon>Chrysomeloidea</taxon>
        <taxon>Chrysomelidae</taxon>
        <taxon>Galerucinae</taxon>
        <taxon>Diabroticina</taxon>
        <taxon>Diabroticites</taxon>
        <taxon>Diabrotica</taxon>
    </lineage>
</organism>
<dbReference type="InParanoid" id="A0A6P7GL86"/>
<reference evidence="1" key="1">
    <citation type="submission" date="2025-08" db="UniProtKB">
        <authorList>
            <consortium name="RefSeq"/>
        </authorList>
    </citation>
    <scope>IDENTIFICATION</scope>
    <source>
        <tissue evidence="1">Whole insect</tissue>
    </source>
</reference>
<dbReference type="RefSeq" id="XP_028146692.1">
    <property type="nucleotide sequence ID" value="XM_028290891.1"/>
</dbReference>
<evidence type="ECO:0000313" key="1">
    <source>
        <dbReference type="RefSeq" id="XP_028146692.1"/>
    </source>
</evidence>
<sequence length="139" mass="16307">MSKTDVCHKCEVLKMELTITNDEENKNTLKEQQAKHHEEADLAYTCKSKAKKLAMEDHSVLCYTFDLQQCLPTPFLETSVSFCKRKYWTYNLTIHNCGNGFASCYFMARVDSNERSKRNCFVFFKELMNLPPEVKKVIW</sequence>
<dbReference type="AlphaFoldDB" id="A0A6P7GL86"/>
<name>A0A6P7GL86_DIAVI</name>
<protein>
    <submittedName>
        <fullName evidence="1">Uncharacterized protein LOC114340171</fullName>
    </submittedName>
</protein>
<gene>
    <name evidence="1" type="primary">LOC114340171</name>
</gene>